<keyword evidence="6" id="KW-0624">Polysaccharide degradation</keyword>
<evidence type="ECO:0000256" key="7">
    <source>
        <dbReference type="RuleBase" id="RU000489"/>
    </source>
</evidence>
<evidence type="ECO:0000313" key="13">
    <source>
        <dbReference type="Proteomes" id="UP000076738"/>
    </source>
</evidence>
<feature type="compositionally biased region" description="Low complexity" evidence="9">
    <location>
        <begin position="39"/>
        <end position="81"/>
    </location>
</feature>
<evidence type="ECO:0000256" key="4">
    <source>
        <dbReference type="ARBA" id="ARBA00023277"/>
    </source>
</evidence>
<dbReference type="SUPFAM" id="SSF51445">
    <property type="entry name" value="(Trans)glycosidases"/>
    <property type="match status" value="1"/>
</dbReference>
<dbReference type="InterPro" id="IPR029070">
    <property type="entry name" value="Chitinase_insertion_sf"/>
</dbReference>
<dbReference type="Gene3D" id="3.20.20.80">
    <property type="entry name" value="Glycosidases"/>
    <property type="match status" value="1"/>
</dbReference>
<name>A0A167NS46_CALVF</name>
<dbReference type="GO" id="GO:0005576">
    <property type="term" value="C:extracellular region"/>
    <property type="evidence" value="ECO:0007669"/>
    <property type="project" value="TreeGrafter"/>
</dbReference>
<dbReference type="GO" id="GO:0008843">
    <property type="term" value="F:endochitinase activity"/>
    <property type="evidence" value="ECO:0007669"/>
    <property type="project" value="UniProtKB-EC"/>
</dbReference>
<dbReference type="GO" id="GO:0008061">
    <property type="term" value="F:chitin binding"/>
    <property type="evidence" value="ECO:0007669"/>
    <property type="project" value="InterPro"/>
</dbReference>
<sequence>MVALRASLFLLSLLATLAEAAPVHNHHRLRARSPCSAGSSSSSSSTSTSTHSSSSHSIKATQSTTTHARAPTTTLKTVPTSSTSAAAAASSTAAPASNKVIAAYYSDWAADIISPEEVDFDRFNWMDFAFAIPDENFNLQFTEDDSEQLLQRLVTAAHAKGKGVKLSIGGWTGAMYFSAAVSNDANRHTFVQNIANMYSQYDLDGIDIDWEYPGIAAASPDNGASPQDTANLLEFFKLLRNTLPKDAVLSAAVQDWPWQGADGNPLSDMSAFAQQIDWVTLMNYDVSGSSSTPGSNAPLSDQCGNSTYPQANAVAAVAAWTNAKFPADQIVLGVPSYGYVSQSTVDHLYDKRAHIRRALQVVSDAGSTSDGQVLFRELVSQGALMQQGGEWIGNNGFVKYWDDCSATPWLKSDAGEQVITYDDPDSLFVKAQYASQVGLRGVNMFDVSGDTTSWVLTDALRTGLGLS</sequence>
<reference evidence="12 13" key="1">
    <citation type="journal article" date="2016" name="Mol. Biol. Evol.">
        <title>Comparative Genomics of Early-Diverging Mushroom-Forming Fungi Provides Insights into the Origins of Lignocellulose Decay Capabilities.</title>
        <authorList>
            <person name="Nagy L.G."/>
            <person name="Riley R."/>
            <person name="Tritt A."/>
            <person name="Adam C."/>
            <person name="Daum C."/>
            <person name="Floudas D."/>
            <person name="Sun H."/>
            <person name="Yadav J.S."/>
            <person name="Pangilinan J."/>
            <person name="Larsson K.H."/>
            <person name="Matsuura K."/>
            <person name="Barry K."/>
            <person name="Labutti K."/>
            <person name="Kuo R."/>
            <person name="Ohm R.A."/>
            <person name="Bhattacharya S.S."/>
            <person name="Shirouzu T."/>
            <person name="Yoshinaga Y."/>
            <person name="Martin F.M."/>
            <person name="Grigoriev I.V."/>
            <person name="Hibbett D.S."/>
        </authorList>
    </citation>
    <scope>NUCLEOTIDE SEQUENCE [LARGE SCALE GENOMIC DNA]</scope>
    <source>
        <strain evidence="12 13">TUFC12733</strain>
    </source>
</reference>
<dbReference type="SMART" id="SM00636">
    <property type="entry name" value="Glyco_18"/>
    <property type="match status" value="1"/>
</dbReference>
<dbReference type="GO" id="GO:0006032">
    <property type="term" value="P:chitin catabolic process"/>
    <property type="evidence" value="ECO:0007669"/>
    <property type="project" value="UniProtKB-KW"/>
</dbReference>
<proteinExistence type="inferred from homology"/>
<dbReference type="EMBL" id="KV417277">
    <property type="protein sequence ID" value="KZO98006.1"/>
    <property type="molecule type" value="Genomic_DNA"/>
</dbReference>
<dbReference type="PROSITE" id="PS01095">
    <property type="entry name" value="GH18_1"/>
    <property type="match status" value="1"/>
</dbReference>
<comment type="catalytic activity">
    <reaction evidence="1">
        <text>Random endo-hydrolysis of N-acetyl-beta-D-glucosaminide (1-&gt;4)-beta-linkages in chitin and chitodextrins.</text>
        <dbReference type="EC" id="3.2.1.14"/>
    </reaction>
</comment>
<evidence type="ECO:0000259" key="11">
    <source>
        <dbReference type="PROSITE" id="PS51910"/>
    </source>
</evidence>
<protein>
    <submittedName>
        <fullName evidence="12">Glycoside hydrolase family 18 protein</fullName>
    </submittedName>
</protein>
<dbReference type="InterPro" id="IPR001223">
    <property type="entry name" value="Glyco_hydro18_cat"/>
</dbReference>
<evidence type="ECO:0000256" key="2">
    <source>
        <dbReference type="ARBA" id="ARBA00022801"/>
    </source>
</evidence>
<keyword evidence="5 7" id="KW-0326">Glycosidase</keyword>
<evidence type="ECO:0000256" key="5">
    <source>
        <dbReference type="ARBA" id="ARBA00023295"/>
    </source>
</evidence>
<dbReference type="PANTHER" id="PTHR11177:SF392">
    <property type="entry name" value="HAP41P"/>
    <property type="match status" value="1"/>
</dbReference>
<keyword evidence="3" id="KW-0146">Chitin degradation</keyword>
<keyword evidence="2 7" id="KW-0378">Hydrolase</keyword>
<dbReference type="Gene3D" id="3.10.50.10">
    <property type="match status" value="1"/>
</dbReference>
<dbReference type="PANTHER" id="PTHR11177">
    <property type="entry name" value="CHITINASE"/>
    <property type="match status" value="1"/>
</dbReference>
<evidence type="ECO:0000313" key="12">
    <source>
        <dbReference type="EMBL" id="KZO98006.1"/>
    </source>
</evidence>
<dbReference type="OrthoDB" id="73875at2759"/>
<keyword evidence="4" id="KW-0119">Carbohydrate metabolism</keyword>
<feature type="signal peptide" evidence="10">
    <location>
        <begin position="1"/>
        <end position="20"/>
    </location>
</feature>
<dbReference type="Pfam" id="PF00704">
    <property type="entry name" value="Glyco_hydro_18"/>
    <property type="match status" value="1"/>
</dbReference>
<evidence type="ECO:0000256" key="8">
    <source>
        <dbReference type="RuleBase" id="RU004453"/>
    </source>
</evidence>
<evidence type="ECO:0000256" key="9">
    <source>
        <dbReference type="SAM" id="MobiDB-lite"/>
    </source>
</evidence>
<accession>A0A167NS46</accession>
<dbReference type="InterPro" id="IPR050314">
    <property type="entry name" value="Glycosyl_Hydrlase_18"/>
</dbReference>
<feature type="chain" id="PRO_5007890806" evidence="10">
    <location>
        <begin position="21"/>
        <end position="467"/>
    </location>
</feature>
<dbReference type="STRING" id="1330018.A0A167NS46"/>
<feature type="domain" description="GH18" evidence="11">
    <location>
        <begin position="99"/>
        <end position="467"/>
    </location>
</feature>
<keyword evidence="13" id="KW-1185">Reference proteome</keyword>
<organism evidence="12 13">
    <name type="scientific">Calocera viscosa (strain TUFC12733)</name>
    <dbReference type="NCBI Taxonomy" id="1330018"/>
    <lineage>
        <taxon>Eukaryota</taxon>
        <taxon>Fungi</taxon>
        <taxon>Dikarya</taxon>
        <taxon>Basidiomycota</taxon>
        <taxon>Agaricomycotina</taxon>
        <taxon>Dacrymycetes</taxon>
        <taxon>Dacrymycetales</taxon>
        <taxon>Dacrymycetaceae</taxon>
        <taxon>Calocera</taxon>
    </lineage>
</organism>
<dbReference type="InterPro" id="IPR011583">
    <property type="entry name" value="Chitinase_II/V-like_cat"/>
</dbReference>
<dbReference type="GO" id="GO:0000272">
    <property type="term" value="P:polysaccharide catabolic process"/>
    <property type="evidence" value="ECO:0007669"/>
    <property type="project" value="UniProtKB-KW"/>
</dbReference>
<gene>
    <name evidence="12" type="ORF">CALVIDRAFT_512556</name>
</gene>
<evidence type="ECO:0000256" key="10">
    <source>
        <dbReference type="SAM" id="SignalP"/>
    </source>
</evidence>
<dbReference type="Proteomes" id="UP000076738">
    <property type="component" value="Unassembled WGS sequence"/>
</dbReference>
<keyword evidence="10" id="KW-0732">Signal</keyword>
<dbReference type="PROSITE" id="PS51910">
    <property type="entry name" value="GH18_2"/>
    <property type="match status" value="1"/>
</dbReference>
<dbReference type="InterPro" id="IPR001579">
    <property type="entry name" value="Glyco_hydro_18_chit_AS"/>
</dbReference>
<evidence type="ECO:0000256" key="1">
    <source>
        <dbReference type="ARBA" id="ARBA00000822"/>
    </source>
</evidence>
<dbReference type="AlphaFoldDB" id="A0A167NS46"/>
<comment type="similarity">
    <text evidence="8">Belongs to the glycosyl hydrolase 18 family.</text>
</comment>
<dbReference type="InterPro" id="IPR017853">
    <property type="entry name" value="GH"/>
</dbReference>
<evidence type="ECO:0000256" key="6">
    <source>
        <dbReference type="ARBA" id="ARBA00023326"/>
    </source>
</evidence>
<evidence type="ECO:0000256" key="3">
    <source>
        <dbReference type="ARBA" id="ARBA00023024"/>
    </source>
</evidence>
<feature type="region of interest" description="Disordered" evidence="9">
    <location>
        <begin position="31"/>
        <end position="81"/>
    </location>
</feature>